<protein>
    <recommendedName>
        <fullName evidence="3">KTSC domain-containing protein</fullName>
    </recommendedName>
</protein>
<evidence type="ECO:0008006" key="3">
    <source>
        <dbReference type="Google" id="ProtNLM"/>
    </source>
</evidence>
<sequence>MIPYKNLHRLSSILAYELGDESIRIEFVSGAVRDYTYENVGRDHVEAMKKCAIKGKGLGSYVMQNERHFIALRDIRVSRKST</sequence>
<evidence type="ECO:0000313" key="2">
    <source>
        <dbReference type="Proteomes" id="UP000308271"/>
    </source>
</evidence>
<comment type="caution">
    <text evidence="1">The sequence shown here is derived from an EMBL/GenBank/DDBJ whole genome shotgun (WGS) entry which is preliminary data.</text>
</comment>
<name>A0A5C4S882_CHLTI</name>
<dbReference type="Proteomes" id="UP000308271">
    <property type="component" value="Unassembled WGS sequence"/>
</dbReference>
<keyword evidence="2" id="KW-1185">Reference proteome</keyword>
<dbReference type="OrthoDB" id="7775479at2"/>
<evidence type="ECO:0000313" key="1">
    <source>
        <dbReference type="EMBL" id="TNJ39724.1"/>
    </source>
</evidence>
<reference evidence="1 2" key="1">
    <citation type="submission" date="2019-05" db="EMBL/GenBank/DDBJ databases">
        <title>Draft Whole-Genome sequence of the green sulfur bacterium Chlorobaculum thiosulfatiphilum DSM 249.</title>
        <authorList>
            <person name="Meyer T.E."/>
            <person name="Kyndt J.A."/>
        </authorList>
    </citation>
    <scope>NUCLEOTIDE SEQUENCE [LARGE SCALE GENOMIC DNA]</scope>
    <source>
        <strain evidence="1 2">DSM 249</strain>
    </source>
</reference>
<gene>
    <name evidence="1" type="ORF">FGF66_03090</name>
</gene>
<dbReference type="EMBL" id="VDCH01000004">
    <property type="protein sequence ID" value="TNJ39724.1"/>
    <property type="molecule type" value="Genomic_DNA"/>
</dbReference>
<proteinExistence type="predicted"/>
<dbReference type="AlphaFoldDB" id="A0A5C4S882"/>
<organism evidence="1 2">
    <name type="scientific">Chlorobaculum thiosulfatiphilum</name>
    <name type="common">Chlorobium limicola f.sp. thiosulfatophilum</name>
    <dbReference type="NCBI Taxonomy" id="115852"/>
    <lineage>
        <taxon>Bacteria</taxon>
        <taxon>Pseudomonadati</taxon>
        <taxon>Chlorobiota</taxon>
        <taxon>Chlorobiia</taxon>
        <taxon>Chlorobiales</taxon>
        <taxon>Chlorobiaceae</taxon>
        <taxon>Chlorobaculum</taxon>
    </lineage>
</organism>
<accession>A0A5C4S882</accession>